<dbReference type="Gene3D" id="3.30.710.10">
    <property type="entry name" value="Potassium Channel Kv1.1, Chain A"/>
    <property type="match status" value="1"/>
</dbReference>
<accession>A0A9P5N1X2</accession>
<organism evidence="2 3">
    <name type="scientific">Russula ochroleuca</name>
    <dbReference type="NCBI Taxonomy" id="152965"/>
    <lineage>
        <taxon>Eukaryota</taxon>
        <taxon>Fungi</taxon>
        <taxon>Dikarya</taxon>
        <taxon>Basidiomycota</taxon>
        <taxon>Agaricomycotina</taxon>
        <taxon>Agaricomycetes</taxon>
        <taxon>Russulales</taxon>
        <taxon>Russulaceae</taxon>
        <taxon>Russula</taxon>
    </lineage>
</organism>
<protein>
    <recommendedName>
        <fullName evidence="1">BTB domain-containing protein</fullName>
    </recommendedName>
</protein>
<dbReference type="SUPFAM" id="SSF54695">
    <property type="entry name" value="POZ domain"/>
    <property type="match status" value="1"/>
</dbReference>
<evidence type="ECO:0000313" key="2">
    <source>
        <dbReference type="EMBL" id="KAF8484447.1"/>
    </source>
</evidence>
<proteinExistence type="predicted"/>
<dbReference type="Pfam" id="PF00651">
    <property type="entry name" value="BTB"/>
    <property type="match status" value="1"/>
</dbReference>
<evidence type="ECO:0000313" key="3">
    <source>
        <dbReference type="Proteomes" id="UP000759537"/>
    </source>
</evidence>
<dbReference type="OrthoDB" id="71307at2759"/>
<name>A0A9P5N1X2_9AGAM</name>
<dbReference type="Proteomes" id="UP000759537">
    <property type="component" value="Unassembled WGS sequence"/>
</dbReference>
<dbReference type="InterPro" id="IPR000210">
    <property type="entry name" value="BTB/POZ_dom"/>
</dbReference>
<keyword evidence="3" id="KW-1185">Reference proteome</keyword>
<sequence length="281" mass="31310">MSFSSPSPDPIFNAPDADVILRSDDARPIDFKVHRCILLTGSPFFQTVFSLPQPKSATDDPVPVLDVAESSAILDPFLRFLYPVPDPEVPTLDALVPIMSTAAKYDMTSVMDRLRALLVSPAFLETAPVRVFAIASRFDLEEEAKIASKHTLRVRVLDVPLCDDLRHISAYSYHRLLELHRRREEAARQALCAPPEDLRCMQCNGAQRFNAIAPPRWWAEFSTRAGEELRSRPTTDVIFSLKFLMHSAHASGCARCAGSILESYLFLDALKAKIDALPSTI</sequence>
<reference evidence="2" key="1">
    <citation type="submission" date="2019-10" db="EMBL/GenBank/DDBJ databases">
        <authorList>
            <consortium name="DOE Joint Genome Institute"/>
            <person name="Kuo A."/>
            <person name="Miyauchi S."/>
            <person name="Kiss E."/>
            <person name="Drula E."/>
            <person name="Kohler A."/>
            <person name="Sanchez-Garcia M."/>
            <person name="Andreopoulos B."/>
            <person name="Barry K.W."/>
            <person name="Bonito G."/>
            <person name="Buee M."/>
            <person name="Carver A."/>
            <person name="Chen C."/>
            <person name="Cichocki N."/>
            <person name="Clum A."/>
            <person name="Culley D."/>
            <person name="Crous P.W."/>
            <person name="Fauchery L."/>
            <person name="Girlanda M."/>
            <person name="Hayes R."/>
            <person name="Keri Z."/>
            <person name="LaButti K."/>
            <person name="Lipzen A."/>
            <person name="Lombard V."/>
            <person name="Magnuson J."/>
            <person name="Maillard F."/>
            <person name="Morin E."/>
            <person name="Murat C."/>
            <person name="Nolan M."/>
            <person name="Ohm R."/>
            <person name="Pangilinan J."/>
            <person name="Pereira M."/>
            <person name="Perotto S."/>
            <person name="Peter M."/>
            <person name="Riley R."/>
            <person name="Sitrit Y."/>
            <person name="Stielow B."/>
            <person name="Szollosi G."/>
            <person name="Zifcakova L."/>
            <person name="Stursova M."/>
            <person name="Spatafora J.W."/>
            <person name="Tedersoo L."/>
            <person name="Vaario L.-M."/>
            <person name="Yamada A."/>
            <person name="Yan M."/>
            <person name="Wang P."/>
            <person name="Xu J."/>
            <person name="Bruns T."/>
            <person name="Baldrian P."/>
            <person name="Vilgalys R."/>
            <person name="Henrissat B."/>
            <person name="Grigoriev I.V."/>
            <person name="Hibbett D."/>
            <person name="Nagy L.G."/>
            <person name="Martin F.M."/>
        </authorList>
    </citation>
    <scope>NUCLEOTIDE SEQUENCE</scope>
    <source>
        <strain evidence="2">Prilba</strain>
    </source>
</reference>
<dbReference type="InterPro" id="IPR011333">
    <property type="entry name" value="SKP1/BTB/POZ_sf"/>
</dbReference>
<dbReference type="PROSITE" id="PS50097">
    <property type="entry name" value="BTB"/>
    <property type="match status" value="1"/>
</dbReference>
<dbReference type="CDD" id="cd18186">
    <property type="entry name" value="BTB_POZ_ZBTB_KLHL-like"/>
    <property type="match status" value="1"/>
</dbReference>
<dbReference type="AlphaFoldDB" id="A0A9P5N1X2"/>
<dbReference type="EMBL" id="WHVB01000003">
    <property type="protein sequence ID" value="KAF8484447.1"/>
    <property type="molecule type" value="Genomic_DNA"/>
</dbReference>
<feature type="domain" description="BTB" evidence="1">
    <location>
        <begin position="17"/>
        <end position="82"/>
    </location>
</feature>
<gene>
    <name evidence="2" type="ORF">DFH94DRAFT_233183</name>
</gene>
<reference evidence="2" key="2">
    <citation type="journal article" date="2020" name="Nat. Commun.">
        <title>Large-scale genome sequencing of mycorrhizal fungi provides insights into the early evolution of symbiotic traits.</title>
        <authorList>
            <person name="Miyauchi S."/>
            <person name="Kiss E."/>
            <person name="Kuo A."/>
            <person name="Drula E."/>
            <person name="Kohler A."/>
            <person name="Sanchez-Garcia M."/>
            <person name="Morin E."/>
            <person name="Andreopoulos B."/>
            <person name="Barry K.W."/>
            <person name="Bonito G."/>
            <person name="Buee M."/>
            <person name="Carver A."/>
            <person name="Chen C."/>
            <person name="Cichocki N."/>
            <person name="Clum A."/>
            <person name="Culley D."/>
            <person name="Crous P.W."/>
            <person name="Fauchery L."/>
            <person name="Girlanda M."/>
            <person name="Hayes R.D."/>
            <person name="Keri Z."/>
            <person name="LaButti K."/>
            <person name="Lipzen A."/>
            <person name="Lombard V."/>
            <person name="Magnuson J."/>
            <person name="Maillard F."/>
            <person name="Murat C."/>
            <person name="Nolan M."/>
            <person name="Ohm R.A."/>
            <person name="Pangilinan J."/>
            <person name="Pereira M.F."/>
            <person name="Perotto S."/>
            <person name="Peter M."/>
            <person name="Pfister S."/>
            <person name="Riley R."/>
            <person name="Sitrit Y."/>
            <person name="Stielow J.B."/>
            <person name="Szollosi G."/>
            <person name="Zifcakova L."/>
            <person name="Stursova M."/>
            <person name="Spatafora J.W."/>
            <person name="Tedersoo L."/>
            <person name="Vaario L.M."/>
            <person name="Yamada A."/>
            <person name="Yan M."/>
            <person name="Wang P."/>
            <person name="Xu J."/>
            <person name="Bruns T."/>
            <person name="Baldrian P."/>
            <person name="Vilgalys R."/>
            <person name="Dunand C."/>
            <person name="Henrissat B."/>
            <person name="Grigoriev I.V."/>
            <person name="Hibbett D."/>
            <person name="Nagy L.G."/>
            <person name="Martin F.M."/>
        </authorList>
    </citation>
    <scope>NUCLEOTIDE SEQUENCE</scope>
    <source>
        <strain evidence="2">Prilba</strain>
    </source>
</reference>
<dbReference type="SMART" id="SM00225">
    <property type="entry name" value="BTB"/>
    <property type="match status" value="1"/>
</dbReference>
<comment type="caution">
    <text evidence="2">The sequence shown here is derived from an EMBL/GenBank/DDBJ whole genome shotgun (WGS) entry which is preliminary data.</text>
</comment>
<evidence type="ECO:0000259" key="1">
    <source>
        <dbReference type="PROSITE" id="PS50097"/>
    </source>
</evidence>